<dbReference type="PIRSF" id="PIRSF017617">
    <property type="entry name" value="Thr_aldolase"/>
    <property type="match status" value="1"/>
</dbReference>
<dbReference type="SUPFAM" id="SSF53383">
    <property type="entry name" value="PLP-dependent transferases"/>
    <property type="match status" value="1"/>
</dbReference>
<comment type="caution">
    <text evidence="7">The sequence shown here is derived from an EMBL/GenBank/DDBJ whole genome shotgun (WGS) entry which is preliminary data.</text>
</comment>
<dbReference type="InterPro" id="IPR015422">
    <property type="entry name" value="PyrdxlP-dep_Trfase_small"/>
</dbReference>
<dbReference type="InterPro" id="IPR015424">
    <property type="entry name" value="PyrdxlP-dep_Trfase"/>
</dbReference>
<dbReference type="NCBIfam" id="NF007825">
    <property type="entry name" value="PRK10534.1"/>
    <property type="match status" value="1"/>
</dbReference>
<dbReference type="Proteomes" id="UP000249061">
    <property type="component" value="Unassembled WGS sequence"/>
</dbReference>
<evidence type="ECO:0000313" key="8">
    <source>
        <dbReference type="Proteomes" id="UP000249061"/>
    </source>
</evidence>
<proteinExistence type="inferred from homology"/>
<dbReference type="InterPro" id="IPR015421">
    <property type="entry name" value="PyrdxlP-dep_Trfase_major"/>
</dbReference>
<evidence type="ECO:0000256" key="4">
    <source>
        <dbReference type="ARBA" id="ARBA00023239"/>
    </source>
</evidence>
<dbReference type="CDD" id="cd06502">
    <property type="entry name" value="TA_like"/>
    <property type="match status" value="1"/>
</dbReference>
<dbReference type="AlphaFoldDB" id="A0A2W5VWE3"/>
<reference evidence="7 8" key="1">
    <citation type="submission" date="2017-08" db="EMBL/GenBank/DDBJ databases">
        <title>Infants hospitalized years apart are colonized by the same room-sourced microbial strains.</title>
        <authorList>
            <person name="Brooks B."/>
            <person name="Olm M.R."/>
            <person name="Firek B.A."/>
            <person name="Baker R."/>
            <person name="Thomas B.C."/>
            <person name="Morowitz M.J."/>
            <person name="Banfield J.F."/>
        </authorList>
    </citation>
    <scope>NUCLEOTIDE SEQUENCE [LARGE SCALE GENOMIC DNA]</scope>
    <source>
        <strain evidence="7">S2_003_000_R2_14</strain>
    </source>
</reference>
<comment type="cofactor">
    <cofactor evidence="1">
        <name>pyridoxal 5'-phosphate</name>
        <dbReference type="ChEBI" id="CHEBI:597326"/>
    </cofactor>
</comment>
<evidence type="ECO:0000259" key="6">
    <source>
        <dbReference type="Pfam" id="PF01212"/>
    </source>
</evidence>
<evidence type="ECO:0000256" key="5">
    <source>
        <dbReference type="PIRSR" id="PIRSR017617-1"/>
    </source>
</evidence>
<gene>
    <name evidence="7" type="ORF">DI536_09275</name>
</gene>
<dbReference type="PANTHER" id="PTHR48097:SF9">
    <property type="entry name" value="L-THREONINE ALDOLASE"/>
    <property type="match status" value="1"/>
</dbReference>
<dbReference type="GO" id="GO:0008732">
    <property type="term" value="F:L-allo-threonine aldolase activity"/>
    <property type="evidence" value="ECO:0007669"/>
    <property type="project" value="TreeGrafter"/>
</dbReference>
<evidence type="ECO:0000256" key="3">
    <source>
        <dbReference type="ARBA" id="ARBA00022898"/>
    </source>
</evidence>
<name>A0A2W5VWE3_9BACT</name>
<keyword evidence="3" id="KW-0663">Pyridoxal phosphate</keyword>
<dbReference type="GO" id="GO:0006567">
    <property type="term" value="P:L-threonine catabolic process"/>
    <property type="evidence" value="ECO:0007669"/>
    <property type="project" value="TreeGrafter"/>
</dbReference>
<dbReference type="Gene3D" id="3.40.640.10">
    <property type="entry name" value="Type I PLP-dependent aspartate aminotransferase-like (Major domain)"/>
    <property type="match status" value="1"/>
</dbReference>
<dbReference type="InterPro" id="IPR001597">
    <property type="entry name" value="ArAA_b-elim_lyase/Thr_aldolase"/>
</dbReference>
<keyword evidence="4" id="KW-0456">Lyase</keyword>
<dbReference type="EMBL" id="QFQP01000006">
    <property type="protein sequence ID" value="PZR14961.1"/>
    <property type="molecule type" value="Genomic_DNA"/>
</dbReference>
<protein>
    <submittedName>
        <fullName evidence="7">Low-specificity L-threonine aldolase</fullName>
    </submittedName>
</protein>
<dbReference type="Pfam" id="PF01212">
    <property type="entry name" value="Beta_elim_lyase"/>
    <property type="match status" value="1"/>
</dbReference>
<organism evidence="7 8">
    <name type="scientific">Archangium gephyra</name>
    <dbReference type="NCBI Taxonomy" id="48"/>
    <lineage>
        <taxon>Bacteria</taxon>
        <taxon>Pseudomonadati</taxon>
        <taxon>Myxococcota</taxon>
        <taxon>Myxococcia</taxon>
        <taxon>Myxococcales</taxon>
        <taxon>Cystobacterineae</taxon>
        <taxon>Archangiaceae</taxon>
        <taxon>Archangium</taxon>
    </lineage>
</organism>
<evidence type="ECO:0000256" key="1">
    <source>
        <dbReference type="ARBA" id="ARBA00001933"/>
    </source>
</evidence>
<dbReference type="Gene3D" id="3.90.1150.10">
    <property type="entry name" value="Aspartate Aminotransferase, domain 1"/>
    <property type="match status" value="1"/>
</dbReference>
<dbReference type="GO" id="GO:0006545">
    <property type="term" value="P:glycine biosynthetic process"/>
    <property type="evidence" value="ECO:0007669"/>
    <property type="project" value="TreeGrafter"/>
</dbReference>
<dbReference type="GO" id="GO:0005829">
    <property type="term" value="C:cytosol"/>
    <property type="evidence" value="ECO:0007669"/>
    <property type="project" value="TreeGrafter"/>
</dbReference>
<comment type="similarity">
    <text evidence="2">Belongs to the threonine aldolase family.</text>
</comment>
<sequence>MIDLRSDTVTKPTAAMREAMACAEVGDDVYGDDTTVNRLQDVLAERAGSEAGLFFPSGTQCNLAALLTHCQRGDEYLVGLGAHTYVHEGGGAAVLGSIQPQPLENERDGSISLARIVQAIKPPDDHYARTRLLSLENTFGGRVVPHTYLREATTLAHARGLATHLDGARVFNAVVKTKTPLNELLRGFDSVSICLSKGLGAPVGSVLLGTRAYVREARRWRKMLGGGMRQAGVLAAAGLYALDHHVERLAEDHENATALAKGLSEIDGLTVEMPQTNIVWVDVVEPLAQRLVPELKKLGVLASGTTKVRFVTHLDVNRQQVDHVISACRRIRAAA</sequence>
<feature type="modified residue" description="N6-(pyridoxal phosphate)lysine" evidence="5">
    <location>
        <position position="197"/>
    </location>
</feature>
<evidence type="ECO:0000313" key="7">
    <source>
        <dbReference type="EMBL" id="PZR14961.1"/>
    </source>
</evidence>
<dbReference type="InterPro" id="IPR023603">
    <property type="entry name" value="Low_specificity_L-TA-like"/>
</dbReference>
<dbReference type="PANTHER" id="PTHR48097">
    <property type="entry name" value="L-THREONINE ALDOLASE-RELATED"/>
    <property type="match status" value="1"/>
</dbReference>
<evidence type="ECO:0000256" key="2">
    <source>
        <dbReference type="ARBA" id="ARBA00006966"/>
    </source>
</evidence>
<dbReference type="NCBIfam" id="NF041359">
    <property type="entry name" value="GntG_guanitoxin"/>
    <property type="match status" value="1"/>
</dbReference>
<accession>A0A2W5VWE3</accession>
<dbReference type="FunFam" id="3.40.640.10:FF:000030">
    <property type="entry name" value="Low-specificity L-threonine aldolase"/>
    <property type="match status" value="1"/>
</dbReference>
<feature type="domain" description="Aromatic amino acid beta-eliminating lyase/threonine aldolase" evidence="6">
    <location>
        <begin position="3"/>
        <end position="284"/>
    </location>
</feature>